<dbReference type="CDD" id="cd05793">
    <property type="entry name" value="S1_IF1A"/>
    <property type="match status" value="1"/>
</dbReference>
<dbReference type="GO" id="GO:0003723">
    <property type="term" value="F:RNA binding"/>
    <property type="evidence" value="ECO:0007669"/>
    <property type="project" value="InterPro"/>
</dbReference>
<gene>
    <name evidence="3" type="primary">eif-4C</name>
</gene>
<dbReference type="EMBL" id="AB996602">
    <property type="protein sequence ID" value="BAS01723.1"/>
    <property type="molecule type" value="Genomic_DNA"/>
</dbReference>
<evidence type="ECO:0000313" key="3">
    <source>
        <dbReference type="EMBL" id="BAS01723.1"/>
    </source>
</evidence>
<dbReference type="PANTHER" id="PTHR21668">
    <property type="entry name" value="EIF-1A"/>
    <property type="match status" value="1"/>
</dbReference>
<feature type="domain" description="S1-like" evidence="2">
    <location>
        <begin position="41"/>
        <end position="102"/>
    </location>
</feature>
<accession>A0A0H5BHW0</accession>
<proteinExistence type="inferred from homology"/>
<dbReference type="InterPro" id="IPR006196">
    <property type="entry name" value="RNA-binding_domain_S1_IF1"/>
</dbReference>
<dbReference type="AlphaFoldDB" id="A0A0H5BHW0"/>
<dbReference type="InterPro" id="IPR001253">
    <property type="entry name" value="TIF_eIF-1A"/>
</dbReference>
<evidence type="ECO:0000256" key="1">
    <source>
        <dbReference type="PROSITE-ProRule" id="PRU00181"/>
    </source>
</evidence>
<keyword evidence="1 3" id="KW-0396">Initiation factor</keyword>
<sequence length="124" mass="14712">MILFFKFSLNSNINLIEKLKNNIGEYTEKDNNQCLKNKIAYGIVSKLLGNCRFMVLCDDDVERLCHLRGKIRNRMWIRHKDIVLVSFREYEINKGDIIMRYTPKQIKKLISSAEIPEDFDKKII</sequence>
<dbReference type="HAMAP" id="MF_00216">
    <property type="entry name" value="aIF_1A"/>
    <property type="match status" value="1"/>
</dbReference>
<name>A0A0H5BHW0_9EUKA</name>
<dbReference type="SMART" id="SM00652">
    <property type="entry name" value="eIF1a"/>
    <property type="match status" value="1"/>
</dbReference>
<keyword evidence="3" id="KW-0542">Nucleomorph</keyword>
<geneLocation type="nucleomorph" evidence="3"/>
<dbReference type="GO" id="GO:0003743">
    <property type="term" value="F:translation initiation factor activity"/>
    <property type="evidence" value="ECO:0007669"/>
    <property type="project" value="UniProtKB-UniRule"/>
</dbReference>
<keyword evidence="1" id="KW-0648">Protein biosynthesis</keyword>
<dbReference type="Pfam" id="PF01176">
    <property type="entry name" value="eIF-1a"/>
    <property type="match status" value="1"/>
</dbReference>
<protein>
    <submittedName>
        <fullName evidence="3">Translation elongation initiation factor 4C</fullName>
    </submittedName>
</protein>
<reference evidence="3" key="1">
    <citation type="journal article" date="2015" name="Genome Biol. Evol.">
        <title>Nucleomorph Genome Sequences of Two Chlorarachniophytes, Amorphochlora amoebiformis and Lotharella vacuolata.</title>
        <authorList>
            <person name="Suzuki S."/>
            <person name="Shirato S."/>
            <person name="Hirakawa Y."/>
            <person name="Ishida K."/>
        </authorList>
    </citation>
    <scope>NUCLEOTIDE SEQUENCE</scope>
    <source>
        <strain evidence="3">CCMP2058</strain>
    </source>
</reference>
<dbReference type="SUPFAM" id="SSF50249">
    <property type="entry name" value="Nucleic acid-binding proteins"/>
    <property type="match status" value="1"/>
</dbReference>
<organism evidence="3">
    <name type="scientific">Amorphochlora amoebiformis</name>
    <dbReference type="NCBI Taxonomy" id="1561963"/>
    <lineage>
        <taxon>Eukaryota</taxon>
        <taxon>Sar</taxon>
        <taxon>Rhizaria</taxon>
        <taxon>Cercozoa</taxon>
        <taxon>Chlorarachniophyceae</taxon>
        <taxon>Amorphochlora</taxon>
    </lineage>
</organism>
<dbReference type="PROSITE" id="PS50832">
    <property type="entry name" value="S1_IF1_TYPE"/>
    <property type="match status" value="1"/>
</dbReference>
<evidence type="ECO:0000259" key="2">
    <source>
        <dbReference type="PROSITE" id="PS50832"/>
    </source>
</evidence>
<dbReference type="Gene3D" id="2.40.50.140">
    <property type="entry name" value="Nucleic acid-binding proteins"/>
    <property type="match status" value="1"/>
</dbReference>
<dbReference type="InterPro" id="IPR012340">
    <property type="entry name" value="NA-bd_OB-fold"/>
</dbReference>